<dbReference type="EMBL" id="BTSX01000003">
    <property type="protein sequence ID" value="GMS87971.1"/>
    <property type="molecule type" value="Genomic_DNA"/>
</dbReference>
<dbReference type="AlphaFoldDB" id="A0AAV5SXD1"/>
<evidence type="ECO:0000313" key="1">
    <source>
        <dbReference type="EMBL" id="GMS87971.1"/>
    </source>
</evidence>
<organism evidence="1 2">
    <name type="scientific">Pristionchus entomophagus</name>
    <dbReference type="NCBI Taxonomy" id="358040"/>
    <lineage>
        <taxon>Eukaryota</taxon>
        <taxon>Metazoa</taxon>
        <taxon>Ecdysozoa</taxon>
        <taxon>Nematoda</taxon>
        <taxon>Chromadorea</taxon>
        <taxon>Rhabditida</taxon>
        <taxon>Rhabditina</taxon>
        <taxon>Diplogasteromorpha</taxon>
        <taxon>Diplogasteroidea</taxon>
        <taxon>Neodiplogasteridae</taxon>
        <taxon>Pristionchus</taxon>
    </lineage>
</organism>
<reference evidence="1" key="1">
    <citation type="submission" date="2023-10" db="EMBL/GenBank/DDBJ databases">
        <title>Genome assembly of Pristionchus species.</title>
        <authorList>
            <person name="Yoshida K."/>
            <person name="Sommer R.J."/>
        </authorList>
    </citation>
    <scope>NUCLEOTIDE SEQUENCE</scope>
    <source>
        <strain evidence="1">RS0144</strain>
    </source>
</reference>
<evidence type="ECO:0008006" key="3">
    <source>
        <dbReference type="Google" id="ProtNLM"/>
    </source>
</evidence>
<keyword evidence="2" id="KW-1185">Reference proteome</keyword>
<evidence type="ECO:0000313" key="2">
    <source>
        <dbReference type="Proteomes" id="UP001432027"/>
    </source>
</evidence>
<feature type="non-terminal residue" evidence="1">
    <location>
        <position position="128"/>
    </location>
</feature>
<gene>
    <name evidence="1" type="ORF">PENTCL1PPCAC_10146</name>
</gene>
<proteinExistence type="predicted"/>
<name>A0AAV5SXD1_9BILA</name>
<protein>
    <recommendedName>
        <fullName evidence="3">Roadblock/LAMTOR2 domain-containing protein</fullName>
    </recommendedName>
</protein>
<sequence>MRRTTPPMSPGLVLLESELFAFIEQIRLRTAQVHDLRTAIAILLHDGALLAVVCIGDARATADHASALVRSVVALVADSHERARTHVRVADDAATIALVAQSADGDARLLATEDEIGMVLGHPLPTKD</sequence>
<dbReference type="Proteomes" id="UP001432027">
    <property type="component" value="Unassembled WGS sequence"/>
</dbReference>
<comment type="caution">
    <text evidence="1">The sequence shown here is derived from an EMBL/GenBank/DDBJ whole genome shotgun (WGS) entry which is preliminary data.</text>
</comment>
<accession>A0AAV5SXD1</accession>